<dbReference type="Gene3D" id="3.40.50.10840">
    <property type="entry name" value="Putative sugar-binding, N-terminal domain"/>
    <property type="match status" value="1"/>
</dbReference>
<evidence type="ECO:0000313" key="10">
    <source>
        <dbReference type="Proteomes" id="UP000214746"/>
    </source>
</evidence>
<dbReference type="GO" id="GO:0005524">
    <property type="term" value="F:ATP binding"/>
    <property type="evidence" value="ECO:0007669"/>
    <property type="project" value="UniProtKB-KW"/>
</dbReference>
<comment type="similarity">
    <text evidence="1">Belongs to the four-carbon acid sugar kinase family.</text>
</comment>
<dbReference type="Gene3D" id="3.40.980.20">
    <property type="entry name" value="Four-carbon acid sugar kinase, nucleotide binding domain"/>
    <property type="match status" value="1"/>
</dbReference>
<dbReference type="Pfam" id="PF07005">
    <property type="entry name" value="SBD_N"/>
    <property type="match status" value="1"/>
</dbReference>
<dbReference type="SUPFAM" id="SSF142764">
    <property type="entry name" value="YgbK-like"/>
    <property type="match status" value="1"/>
</dbReference>
<sequence length="436" mass="46904">MNHIAIIADDLTGASDSGVQFARKCLATQVIFDLSYFAAETGDIDAVVVDTDSRADAPQDAYRRVRDTASQVYRAGFQHFYKKMDSTLRGNLGAEIDAVMDEIPFDFAVVAPAFPKIGRTTLHGVHSLNGLPIHQTEIAQDPKCPVKQSNLVDLFASQSRRKVGLIALDQLHSGPEAVFARINALLKEQIELIVFDAVTEDDMRQIAEMMATSDYKILWAGSAGIADYLPKALSLPSRSDTRHEMTLSGKPVLLAAGSISKVTRSQVAAFNLNSNVTAVELDAVRMISTEEGRLQEIARCQAVLLKALSRGSDVSLYASSSPEQVQLSKSAGADRGLDDTEVSNRIANTLGEIASSIVQQVQLQGVILTGGDTAKAVCRHLGVTGIQLLEEIEPGIPLGKLIGKMPLWVVTKAGAFGNEQSLLHAQHVLKGESSNE</sequence>
<evidence type="ECO:0000256" key="3">
    <source>
        <dbReference type="ARBA" id="ARBA00022741"/>
    </source>
</evidence>
<gene>
    <name evidence="9" type="ORF">CBW46_019190</name>
</gene>
<protein>
    <recommendedName>
        <fullName evidence="11">Four-carbon acid sugar kinase family protein</fullName>
    </recommendedName>
</protein>
<evidence type="ECO:0000256" key="1">
    <source>
        <dbReference type="ARBA" id="ARBA00005715"/>
    </source>
</evidence>
<comment type="caution">
    <text evidence="9">The sequence shown here is derived from an EMBL/GenBank/DDBJ whole genome shotgun (WGS) entry which is preliminary data.</text>
</comment>
<dbReference type="InterPro" id="IPR037051">
    <property type="entry name" value="4-carb_acid_sugar_kinase_N_sf"/>
</dbReference>
<feature type="domain" description="Four-carbon acid sugar kinase N-terminal" evidence="7">
    <location>
        <begin position="4"/>
        <end position="229"/>
    </location>
</feature>
<evidence type="ECO:0000256" key="5">
    <source>
        <dbReference type="ARBA" id="ARBA00022840"/>
    </source>
</evidence>
<dbReference type="InterPro" id="IPR031475">
    <property type="entry name" value="NBD_C"/>
</dbReference>
<evidence type="ECO:0000256" key="2">
    <source>
        <dbReference type="ARBA" id="ARBA00022679"/>
    </source>
</evidence>
<name>A0A2W1NIF7_PAEXE</name>
<keyword evidence="3" id="KW-0547">Nucleotide-binding</keyword>
<evidence type="ECO:0000259" key="7">
    <source>
        <dbReference type="Pfam" id="PF07005"/>
    </source>
</evidence>
<dbReference type="GO" id="GO:0016301">
    <property type="term" value="F:kinase activity"/>
    <property type="evidence" value="ECO:0007669"/>
    <property type="project" value="UniProtKB-KW"/>
</dbReference>
<dbReference type="Pfam" id="PF17042">
    <property type="entry name" value="NBD_C"/>
    <property type="match status" value="1"/>
</dbReference>
<evidence type="ECO:0000256" key="6">
    <source>
        <dbReference type="ARBA" id="ARBA00023277"/>
    </source>
</evidence>
<dbReference type="OrthoDB" id="9778478at2"/>
<evidence type="ECO:0000313" key="9">
    <source>
        <dbReference type="EMBL" id="PZE19335.1"/>
    </source>
</evidence>
<dbReference type="AlphaFoldDB" id="A0A2W1NIF7"/>
<dbReference type="InterPro" id="IPR042213">
    <property type="entry name" value="NBD_C_sf"/>
</dbReference>
<dbReference type="InterPro" id="IPR010737">
    <property type="entry name" value="4-carb_acid_sugar_kinase_N"/>
</dbReference>
<accession>A0A2W1NIF7</accession>
<keyword evidence="10" id="KW-1185">Reference proteome</keyword>
<organism evidence="9 10">
    <name type="scientific">Paenibacillus xerothermodurans</name>
    <dbReference type="NCBI Taxonomy" id="1977292"/>
    <lineage>
        <taxon>Bacteria</taxon>
        <taxon>Bacillati</taxon>
        <taxon>Bacillota</taxon>
        <taxon>Bacilli</taxon>
        <taxon>Bacillales</taxon>
        <taxon>Paenibacillaceae</taxon>
        <taxon>Paenibacillus</taxon>
    </lineage>
</organism>
<dbReference type="Proteomes" id="UP000214746">
    <property type="component" value="Unassembled WGS sequence"/>
</dbReference>
<dbReference type="EMBL" id="NHRJ02000018">
    <property type="protein sequence ID" value="PZE19335.1"/>
    <property type="molecule type" value="Genomic_DNA"/>
</dbReference>
<keyword evidence="2" id="KW-0808">Transferase</keyword>
<feature type="domain" description="Four-carbon acid sugar kinase nucleotide binding" evidence="8">
    <location>
        <begin position="254"/>
        <end position="422"/>
    </location>
</feature>
<reference evidence="9" key="1">
    <citation type="submission" date="2018-06" db="EMBL/GenBank/DDBJ databases">
        <title>Paenibacillus xerothermodurans sp. nov. an extremely dry heat resistant spore forming bacterium isolated from the soil of Cape Canaveral, Florida.</title>
        <authorList>
            <person name="Seuylemezian A."/>
            <person name="Kaur N."/>
            <person name="Patil P."/>
            <person name="Patil P."/>
            <person name="Mayilraj S."/>
            <person name="Vaishampayan P."/>
        </authorList>
    </citation>
    <scope>NUCLEOTIDE SEQUENCE [LARGE SCALE GENOMIC DNA]</scope>
    <source>
        <strain evidence="9">ATCC 27380</strain>
    </source>
</reference>
<evidence type="ECO:0008006" key="11">
    <source>
        <dbReference type="Google" id="ProtNLM"/>
    </source>
</evidence>
<dbReference type="RefSeq" id="WP_089201576.1">
    <property type="nucleotide sequence ID" value="NZ_NHRJ02000018.1"/>
</dbReference>
<evidence type="ECO:0000256" key="4">
    <source>
        <dbReference type="ARBA" id="ARBA00022777"/>
    </source>
</evidence>
<evidence type="ECO:0000259" key="8">
    <source>
        <dbReference type="Pfam" id="PF17042"/>
    </source>
</evidence>
<keyword evidence="6" id="KW-0119">Carbohydrate metabolism</keyword>
<keyword evidence="5" id="KW-0067">ATP-binding</keyword>
<proteinExistence type="inferred from homology"/>
<keyword evidence="4" id="KW-0418">Kinase</keyword>